<dbReference type="AlphaFoldDB" id="A0AAD4LRG9"/>
<feature type="compositionally biased region" description="Polar residues" evidence="1">
    <location>
        <begin position="86"/>
        <end position="102"/>
    </location>
</feature>
<accession>A0AAD4LRG9</accession>
<evidence type="ECO:0000256" key="1">
    <source>
        <dbReference type="SAM" id="MobiDB-lite"/>
    </source>
</evidence>
<reference evidence="2" key="1">
    <citation type="submission" date="2022-01" db="EMBL/GenBank/DDBJ databases">
        <title>Comparative genomics reveals a dynamic genome evolution in the ectomycorrhizal milk-cap (Lactarius) mushrooms.</title>
        <authorList>
            <consortium name="DOE Joint Genome Institute"/>
            <person name="Lebreton A."/>
            <person name="Tang N."/>
            <person name="Kuo A."/>
            <person name="LaButti K."/>
            <person name="Drula E."/>
            <person name="Barry K."/>
            <person name="Clum A."/>
            <person name="Lipzen A."/>
            <person name="Mousain D."/>
            <person name="Ng V."/>
            <person name="Wang R."/>
            <person name="Wang X."/>
            <person name="Dai Y."/>
            <person name="Henrissat B."/>
            <person name="Grigoriev I.V."/>
            <person name="Guerin-Laguette A."/>
            <person name="Yu F."/>
            <person name="Martin F.M."/>
        </authorList>
    </citation>
    <scope>NUCLEOTIDE SEQUENCE</scope>
    <source>
        <strain evidence="2">QP</strain>
    </source>
</reference>
<keyword evidence="3" id="KW-1185">Reference proteome</keyword>
<feature type="compositionally biased region" description="Basic residues" evidence="1">
    <location>
        <begin position="1"/>
        <end position="10"/>
    </location>
</feature>
<evidence type="ECO:0000313" key="2">
    <source>
        <dbReference type="EMBL" id="KAH9001202.1"/>
    </source>
</evidence>
<feature type="region of interest" description="Disordered" evidence="1">
    <location>
        <begin position="129"/>
        <end position="169"/>
    </location>
</feature>
<dbReference type="EMBL" id="JAKELL010000001">
    <property type="protein sequence ID" value="KAH9001202.1"/>
    <property type="molecule type" value="Genomic_DNA"/>
</dbReference>
<feature type="compositionally biased region" description="Pro residues" evidence="1">
    <location>
        <begin position="24"/>
        <end position="44"/>
    </location>
</feature>
<protein>
    <submittedName>
        <fullName evidence="2">Uncharacterized protein</fullName>
    </submittedName>
</protein>
<comment type="caution">
    <text evidence="2">The sequence shown here is derived from an EMBL/GenBank/DDBJ whole genome shotgun (WGS) entry which is preliminary data.</text>
</comment>
<feature type="compositionally biased region" description="Basic and acidic residues" evidence="1">
    <location>
        <begin position="144"/>
        <end position="169"/>
    </location>
</feature>
<gene>
    <name evidence="2" type="ORF">EDB92DRAFT_1788129</name>
</gene>
<sequence length="169" mass="18633">MASSKLRKARIPAATHPPVSAPVSQPPSSHPQPPPTPRAPPPTPFARFEERMSSVPNAFTSFRIGSSKRHRTMSGASAEAVDGTNAGASTVLTSPANSTRSPTPKLLPPQRDPQQATYVWRNKEEAEAIQRGNARRRRPGVHFEGYEDHPQAERHRFNYAVRARDKVRS</sequence>
<name>A0AAD4LRG9_9AGAM</name>
<evidence type="ECO:0000313" key="3">
    <source>
        <dbReference type="Proteomes" id="UP001201163"/>
    </source>
</evidence>
<feature type="region of interest" description="Disordered" evidence="1">
    <location>
        <begin position="1"/>
        <end position="113"/>
    </location>
</feature>
<feature type="compositionally biased region" description="Polar residues" evidence="1">
    <location>
        <begin position="54"/>
        <end position="64"/>
    </location>
</feature>
<proteinExistence type="predicted"/>
<organism evidence="2 3">
    <name type="scientific">Lactarius akahatsu</name>
    <dbReference type="NCBI Taxonomy" id="416441"/>
    <lineage>
        <taxon>Eukaryota</taxon>
        <taxon>Fungi</taxon>
        <taxon>Dikarya</taxon>
        <taxon>Basidiomycota</taxon>
        <taxon>Agaricomycotina</taxon>
        <taxon>Agaricomycetes</taxon>
        <taxon>Russulales</taxon>
        <taxon>Russulaceae</taxon>
        <taxon>Lactarius</taxon>
    </lineage>
</organism>
<dbReference type="Proteomes" id="UP001201163">
    <property type="component" value="Unassembled WGS sequence"/>
</dbReference>